<protein>
    <submittedName>
        <fullName evidence="1">Uncharacterized protein</fullName>
    </submittedName>
</protein>
<proteinExistence type="predicted"/>
<gene>
    <name evidence="1" type="ORF">QR685DRAFT_568358</name>
</gene>
<accession>A0ABR3DSF2</accession>
<organism evidence="1 2">
    <name type="scientific">Neurospora intermedia</name>
    <dbReference type="NCBI Taxonomy" id="5142"/>
    <lineage>
        <taxon>Eukaryota</taxon>
        <taxon>Fungi</taxon>
        <taxon>Dikarya</taxon>
        <taxon>Ascomycota</taxon>
        <taxon>Pezizomycotina</taxon>
        <taxon>Sordariomycetes</taxon>
        <taxon>Sordariomycetidae</taxon>
        <taxon>Sordariales</taxon>
        <taxon>Sordariaceae</taxon>
        <taxon>Neurospora</taxon>
    </lineage>
</organism>
<dbReference type="EMBL" id="JAVLET010000001">
    <property type="protein sequence ID" value="KAL0475595.1"/>
    <property type="molecule type" value="Genomic_DNA"/>
</dbReference>
<comment type="caution">
    <text evidence="1">The sequence shown here is derived from an EMBL/GenBank/DDBJ whole genome shotgun (WGS) entry which is preliminary data.</text>
</comment>
<keyword evidence="2" id="KW-1185">Reference proteome</keyword>
<evidence type="ECO:0000313" key="2">
    <source>
        <dbReference type="Proteomes" id="UP001451303"/>
    </source>
</evidence>
<evidence type="ECO:0000313" key="1">
    <source>
        <dbReference type="EMBL" id="KAL0475595.1"/>
    </source>
</evidence>
<reference evidence="1 2" key="1">
    <citation type="submission" date="2023-09" db="EMBL/GenBank/DDBJ databases">
        <title>Multi-omics analysis of a traditional fermented food reveals byproduct-associated fungal strains for waste-to-food upcycling.</title>
        <authorList>
            <consortium name="Lawrence Berkeley National Laboratory"/>
            <person name="Rekdal V.M."/>
            <person name="Villalobos-Escobedo J.M."/>
            <person name="Rodriguez-Valeron N."/>
            <person name="Garcia M.O."/>
            <person name="Vasquez D.P."/>
            <person name="Damayanti I."/>
            <person name="Sorensen P.M."/>
            <person name="Baidoo E.E."/>
            <person name="De Carvalho A.C."/>
            <person name="Riley R."/>
            <person name="Lipzen A."/>
            <person name="He G."/>
            <person name="Yan M."/>
            <person name="Haridas S."/>
            <person name="Daum C."/>
            <person name="Yoshinaga Y."/>
            <person name="Ng V."/>
            <person name="Grigoriev I.V."/>
            <person name="Munk R."/>
            <person name="Nuraida L."/>
            <person name="Wijaya C.H."/>
            <person name="Morales P.-C."/>
            <person name="Keasling J.D."/>
        </authorList>
    </citation>
    <scope>NUCLEOTIDE SEQUENCE [LARGE SCALE GENOMIC DNA]</scope>
    <source>
        <strain evidence="1 2">FGSC 2613</strain>
    </source>
</reference>
<dbReference type="Proteomes" id="UP001451303">
    <property type="component" value="Unassembled WGS sequence"/>
</dbReference>
<name>A0ABR3DSF2_NEUIN</name>
<sequence>MGPNGSSLCLTPFPSSRIRERTAWLSSGPVKRKPGRHPGKFLGSLGSYNGTLPAGSSSVLPSQVLSSIPLAARVRSPVPNLLDRFLS</sequence>